<dbReference type="AlphaFoldDB" id="A0A6A0AFL8"/>
<dbReference type="Proteomes" id="UP000485058">
    <property type="component" value="Unassembled WGS sequence"/>
</dbReference>
<comment type="caution">
    <text evidence="2">The sequence shown here is derived from an EMBL/GenBank/DDBJ whole genome shotgun (WGS) entry which is preliminary data.</text>
</comment>
<name>A0A6A0AFL8_HAELA</name>
<accession>A0A6A0AFL8</accession>
<keyword evidence="3" id="KW-1185">Reference proteome</keyword>
<sequence length="104" mass="10891">MAEFVRQRDPVEERIQALLARFQPAGPLSRRGDDSNAQPGPAVESAAATKGYRGTGGAAGPHTGQKGAKAGTAPAGQDTSWRQRLRSLLQEVDQQAGLLPAFPA</sequence>
<reference evidence="2 3" key="1">
    <citation type="submission" date="2020-02" db="EMBL/GenBank/DDBJ databases">
        <title>Draft genome sequence of Haematococcus lacustris strain NIES-144.</title>
        <authorList>
            <person name="Morimoto D."/>
            <person name="Nakagawa S."/>
            <person name="Yoshida T."/>
            <person name="Sawayama S."/>
        </authorList>
    </citation>
    <scope>NUCLEOTIDE SEQUENCE [LARGE SCALE GENOMIC DNA]</scope>
    <source>
        <strain evidence="2 3">NIES-144</strain>
    </source>
</reference>
<feature type="non-terminal residue" evidence="2">
    <location>
        <position position="104"/>
    </location>
</feature>
<feature type="region of interest" description="Disordered" evidence="1">
    <location>
        <begin position="21"/>
        <end position="88"/>
    </location>
</feature>
<organism evidence="2 3">
    <name type="scientific">Haematococcus lacustris</name>
    <name type="common">Green alga</name>
    <name type="synonym">Haematococcus pluvialis</name>
    <dbReference type="NCBI Taxonomy" id="44745"/>
    <lineage>
        <taxon>Eukaryota</taxon>
        <taxon>Viridiplantae</taxon>
        <taxon>Chlorophyta</taxon>
        <taxon>core chlorophytes</taxon>
        <taxon>Chlorophyceae</taxon>
        <taxon>CS clade</taxon>
        <taxon>Chlamydomonadales</taxon>
        <taxon>Haematococcaceae</taxon>
        <taxon>Haematococcus</taxon>
    </lineage>
</organism>
<feature type="non-terminal residue" evidence="2">
    <location>
        <position position="1"/>
    </location>
</feature>
<evidence type="ECO:0000256" key="1">
    <source>
        <dbReference type="SAM" id="MobiDB-lite"/>
    </source>
</evidence>
<proteinExistence type="predicted"/>
<evidence type="ECO:0000313" key="3">
    <source>
        <dbReference type="Proteomes" id="UP000485058"/>
    </source>
</evidence>
<protein>
    <submittedName>
        <fullName evidence="2">Uncharacterized protein</fullName>
    </submittedName>
</protein>
<gene>
    <name evidence="2" type="ORF">HaLaN_30791</name>
</gene>
<dbReference type="EMBL" id="BLLF01005849">
    <property type="protein sequence ID" value="GFH31699.1"/>
    <property type="molecule type" value="Genomic_DNA"/>
</dbReference>
<evidence type="ECO:0000313" key="2">
    <source>
        <dbReference type="EMBL" id="GFH31699.1"/>
    </source>
</evidence>